<comment type="caution">
    <text evidence="1">The sequence shown here is derived from an EMBL/GenBank/DDBJ whole genome shotgun (WGS) entry which is preliminary data.</text>
</comment>
<sequence>MLSFKSKTPEFHTTDERERTRLEGFAELFPVGAKKGLLVKSAADRAAVSAVMISIRHETWDLHGETLFNPGGYCDRSPERAIKFMEGLATRVPEGWTCDPDDLRRFFRPGTARWEMARYYGLTDPTLVLMETPDSGEMGYIIFSKGRYYGGDLMSDSMFEITRPKTLPGIIRAIGENDFQGLRKKELKPMELMMDEGIEGG</sequence>
<reference evidence="1 2" key="1">
    <citation type="submission" date="2015-02" db="EMBL/GenBank/DDBJ databases">
        <title>Draft genome sequence of Aspergillus parasiticus SU-1.</title>
        <authorList>
            <person name="Yu J."/>
            <person name="Fedorova N."/>
            <person name="Yin Y."/>
            <person name="Losada L."/>
            <person name="Zafar N."/>
            <person name="Taujale R."/>
            <person name="Ehrlich K.C."/>
            <person name="Bhatnagar D."/>
            <person name="Cleveland T.E."/>
            <person name="Bennett J.W."/>
            <person name="Nierman W.C."/>
        </authorList>
    </citation>
    <scope>NUCLEOTIDE SEQUENCE [LARGE SCALE GENOMIC DNA]</scope>
    <source>
        <strain evidence="2">ATCC 56775 / NRRL 5862 / SRRC 143 / SU-1</strain>
    </source>
</reference>
<accession>A0A0F0IKU3</accession>
<proteinExistence type="predicted"/>
<dbReference type="AlphaFoldDB" id="A0A0F0IKU3"/>
<name>A0A0F0IKU3_ASPPU</name>
<evidence type="ECO:0000313" key="2">
    <source>
        <dbReference type="Proteomes" id="UP000033540"/>
    </source>
</evidence>
<dbReference type="EMBL" id="JZEE01000195">
    <property type="protein sequence ID" value="KJK67367.1"/>
    <property type="molecule type" value="Genomic_DNA"/>
</dbReference>
<gene>
    <name evidence="1" type="ORF">P875_00117222</name>
</gene>
<evidence type="ECO:0000313" key="1">
    <source>
        <dbReference type="EMBL" id="KJK67367.1"/>
    </source>
</evidence>
<dbReference type="Proteomes" id="UP000033540">
    <property type="component" value="Unassembled WGS sequence"/>
</dbReference>
<protein>
    <submittedName>
        <fullName evidence="1">Uncharacterized protein</fullName>
    </submittedName>
</protein>
<organism evidence="1 2">
    <name type="scientific">Aspergillus parasiticus (strain ATCC 56775 / NRRL 5862 / SRRC 143 / SU-1)</name>
    <dbReference type="NCBI Taxonomy" id="1403190"/>
    <lineage>
        <taxon>Eukaryota</taxon>
        <taxon>Fungi</taxon>
        <taxon>Dikarya</taxon>
        <taxon>Ascomycota</taxon>
        <taxon>Pezizomycotina</taxon>
        <taxon>Eurotiomycetes</taxon>
        <taxon>Eurotiomycetidae</taxon>
        <taxon>Eurotiales</taxon>
        <taxon>Aspergillaceae</taxon>
        <taxon>Aspergillus</taxon>
        <taxon>Aspergillus subgen. Circumdati</taxon>
    </lineage>
</organism>
<dbReference type="OrthoDB" id="4486068at2759"/>